<keyword evidence="6" id="KW-0297">G-protein coupled receptor</keyword>
<organism evidence="12 13">
    <name type="scientific">Asbolus verrucosus</name>
    <name type="common">Desert ironclad beetle</name>
    <dbReference type="NCBI Taxonomy" id="1661398"/>
    <lineage>
        <taxon>Eukaryota</taxon>
        <taxon>Metazoa</taxon>
        <taxon>Ecdysozoa</taxon>
        <taxon>Arthropoda</taxon>
        <taxon>Hexapoda</taxon>
        <taxon>Insecta</taxon>
        <taxon>Pterygota</taxon>
        <taxon>Neoptera</taxon>
        <taxon>Endopterygota</taxon>
        <taxon>Coleoptera</taxon>
        <taxon>Polyphaga</taxon>
        <taxon>Cucujiformia</taxon>
        <taxon>Tenebrionidae</taxon>
        <taxon>Pimeliinae</taxon>
        <taxon>Asbolus</taxon>
    </lineage>
</organism>
<keyword evidence="5 10" id="KW-1133">Transmembrane helix</keyword>
<feature type="transmembrane region" description="Helical" evidence="10">
    <location>
        <begin position="100"/>
        <end position="124"/>
    </location>
</feature>
<comment type="similarity">
    <text evidence="2">Belongs to the G-protein coupled receptor 1 family.</text>
</comment>
<dbReference type="PRINTS" id="PR00237">
    <property type="entry name" value="GPCRRHODOPSN"/>
</dbReference>
<feature type="domain" description="G-protein coupled receptors family 1 profile" evidence="11">
    <location>
        <begin position="1"/>
        <end position="150"/>
    </location>
</feature>
<feature type="non-terminal residue" evidence="12">
    <location>
        <position position="150"/>
    </location>
</feature>
<sequence length="150" mass="17311">MTRRTSAFLISTVWILSSTFATVPIYWNTWYCHGGDCDVKIIPANYFHFVLTPIFVLVWAMMLLIYLKIWREAARHAKRIRSTTNLHNCHSINDTKSIQVVMLTLGCFSICWMPYFIVTTYFRISGNSSKFSLSYEIAFTLAVCNSGMNP</sequence>
<evidence type="ECO:0000313" key="12">
    <source>
        <dbReference type="EMBL" id="RZC42302.1"/>
    </source>
</evidence>
<keyword evidence="7 10" id="KW-0472">Membrane</keyword>
<comment type="caution">
    <text evidence="12">The sequence shown here is derived from an EMBL/GenBank/DDBJ whole genome shotgun (WGS) entry which is preliminary data.</text>
</comment>
<evidence type="ECO:0000256" key="1">
    <source>
        <dbReference type="ARBA" id="ARBA00004651"/>
    </source>
</evidence>
<dbReference type="GO" id="GO:0005886">
    <property type="term" value="C:plasma membrane"/>
    <property type="evidence" value="ECO:0007669"/>
    <property type="project" value="UniProtKB-SubCell"/>
</dbReference>
<dbReference type="Proteomes" id="UP000292052">
    <property type="component" value="Unassembled WGS sequence"/>
</dbReference>
<accession>A0A482WAR8</accession>
<proteinExistence type="inferred from homology"/>
<comment type="subcellular location">
    <subcellularLocation>
        <location evidence="1">Cell membrane</location>
        <topology evidence="1">Multi-pass membrane protein</topology>
    </subcellularLocation>
</comment>
<dbReference type="Gene3D" id="1.20.1070.10">
    <property type="entry name" value="Rhodopsin 7-helix transmembrane proteins"/>
    <property type="match status" value="1"/>
</dbReference>
<dbReference type="AlphaFoldDB" id="A0A482WAR8"/>
<dbReference type="InterPro" id="IPR000276">
    <property type="entry name" value="GPCR_Rhodpsn"/>
</dbReference>
<protein>
    <submittedName>
        <fullName evidence="12">Octopamine receptor 1</fullName>
    </submittedName>
</protein>
<evidence type="ECO:0000256" key="2">
    <source>
        <dbReference type="ARBA" id="ARBA00010663"/>
    </source>
</evidence>
<evidence type="ECO:0000256" key="4">
    <source>
        <dbReference type="ARBA" id="ARBA00022692"/>
    </source>
</evidence>
<dbReference type="PANTHER" id="PTHR24249:SF414">
    <property type="entry name" value="LP14436P"/>
    <property type="match status" value="1"/>
</dbReference>
<evidence type="ECO:0000256" key="10">
    <source>
        <dbReference type="SAM" id="Phobius"/>
    </source>
</evidence>
<evidence type="ECO:0000313" key="13">
    <source>
        <dbReference type="Proteomes" id="UP000292052"/>
    </source>
</evidence>
<dbReference type="SUPFAM" id="SSF81321">
    <property type="entry name" value="Family A G protein-coupled receptor-like"/>
    <property type="match status" value="1"/>
</dbReference>
<dbReference type="OrthoDB" id="10042731at2759"/>
<evidence type="ECO:0000256" key="3">
    <source>
        <dbReference type="ARBA" id="ARBA00022475"/>
    </source>
</evidence>
<keyword evidence="4 10" id="KW-0812">Transmembrane</keyword>
<feature type="transmembrane region" description="Helical" evidence="10">
    <location>
        <begin position="45"/>
        <end position="69"/>
    </location>
</feature>
<dbReference type="EMBL" id="QDEB01009325">
    <property type="protein sequence ID" value="RZC42302.1"/>
    <property type="molecule type" value="Genomic_DNA"/>
</dbReference>
<name>A0A482WAR8_ASBVE</name>
<keyword evidence="9" id="KW-0807">Transducer</keyword>
<evidence type="ECO:0000259" key="11">
    <source>
        <dbReference type="PROSITE" id="PS50262"/>
    </source>
</evidence>
<dbReference type="PROSITE" id="PS50262">
    <property type="entry name" value="G_PROTEIN_RECEP_F1_2"/>
    <property type="match status" value="1"/>
</dbReference>
<dbReference type="Pfam" id="PF00001">
    <property type="entry name" value="7tm_1"/>
    <property type="match status" value="1"/>
</dbReference>
<reference evidence="12 13" key="1">
    <citation type="submission" date="2017-03" db="EMBL/GenBank/DDBJ databases">
        <title>Genome of the blue death feigning beetle - Asbolus verrucosus.</title>
        <authorList>
            <person name="Rider S.D."/>
        </authorList>
    </citation>
    <scope>NUCLEOTIDE SEQUENCE [LARGE SCALE GENOMIC DNA]</scope>
    <source>
        <strain evidence="12">Butters</strain>
        <tissue evidence="12">Head and leg muscle</tissue>
    </source>
</reference>
<evidence type="ECO:0000256" key="6">
    <source>
        <dbReference type="ARBA" id="ARBA00023040"/>
    </source>
</evidence>
<keyword evidence="8 12" id="KW-0675">Receptor</keyword>
<keyword evidence="3" id="KW-1003">Cell membrane</keyword>
<dbReference type="CDD" id="cd00637">
    <property type="entry name" value="7tm_classA_rhodopsin-like"/>
    <property type="match status" value="1"/>
</dbReference>
<evidence type="ECO:0000256" key="8">
    <source>
        <dbReference type="ARBA" id="ARBA00023170"/>
    </source>
</evidence>
<evidence type="ECO:0000256" key="5">
    <source>
        <dbReference type="ARBA" id="ARBA00022989"/>
    </source>
</evidence>
<dbReference type="InterPro" id="IPR050569">
    <property type="entry name" value="TAAR"/>
</dbReference>
<gene>
    <name evidence="12" type="ORF">BDFB_007135</name>
</gene>
<evidence type="ECO:0000256" key="7">
    <source>
        <dbReference type="ARBA" id="ARBA00023136"/>
    </source>
</evidence>
<dbReference type="PANTHER" id="PTHR24249">
    <property type="entry name" value="HISTAMINE RECEPTOR-RELATED G-PROTEIN COUPLED RECEPTOR"/>
    <property type="match status" value="1"/>
</dbReference>
<dbReference type="STRING" id="1661398.A0A482WAR8"/>
<keyword evidence="13" id="KW-1185">Reference proteome</keyword>
<dbReference type="InterPro" id="IPR017452">
    <property type="entry name" value="GPCR_Rhodpsn_7TM"/>
</dbReference>
<dbReference type="GO" id="GO:0004930">
    <property type="term" value="F:G protein-coupled receptor activity"/>
    <property type="evidence" value="ECO:0007669"/>
    <property type="project" value="UniProtKB-KW"/>
</dbReference>
<evidence type="ECO:0000256" key="9">
    <source>
        <dbReference type="ARBA" id="ARBA00023224"/>
    </source>
</evidence>